<accession>A0ACB9RCR1</accession>
<dbReference type="Proteomes" id="UP001057402">
    <property type="component" value="Chromosome 4"/>
</dbReference>
<evidence type="ECO:0000313" key="2">
    <source>
        <dbReference type="Proteomes" id="UP001057402"/>
    </source>
</evidence>
<proteinExistence type="predicted"/>
<protein>
    <submittedName>
        <fullName evidence="1">Uncharacterized protein</fullName>
    </submittedName>
</protein>
<organism evidence="1 2">
    <name type="scientific">Melastoma candidum</name>
    <dbReference type="NCBI Taxonomy" id="119954"/>
    <lineage>
        <taxon>Eukaryota</taxon>
        <taxon>Viridiplantae</taxon>
        <taxon>Streptophyta</taxon>
        <taxon>Embryophyta</taxon>
        <taxon>Tracheophyta</taxon>
        <taxon>Spermatophyta</taxon>
        <taxon>Magnoliopsida</taxon>
        <taxon>eudicotyledons</taxon>
        <taxon>Gunneridae</taxon>
        <taxon>Pentapetalae</taxon>
        <taxon>rosids</taxon>
        <taxon>malvids</taxon>
        <taxon>Myrtales</taxon>
        <taxon>Melastomataceae</taxon>
        <taxon>Melastomatoideae</taxon>
        <taxon>Melastomateae</taxon>
        <taxon>Melastoma</taxon>
    </lineage>
</organism>
<keyword evidence="2" id="KW-1185">Reference proteome</keyword>
<name>A0ACB9RCR1_9MYRT</name>
<gene>
    <name evidence="1" type="ORF">MLD38_014438</name>
</gene>
<evidence type="ECO:0000313" key="1">
    <source>
        <dbReference type="EMBL" id="KAI4376705.1"/>
    </source>
</evidence>
<reference evidence="2" key="1">
    <citation type="journal article" date="2023" name="Front. Plant Sci.">
        <title>Chromosomal-level genome assembly of Melastoma candidum provides insights into trichome evolution.</title>
        <authorList>
            <person name="Zhong Y."/>
            <person name="Wu W."/>
            <person name="Sun C."/>
            <person name="Zou P."/>
            <person name="Liu Y."/>
            <person name="Dai S."/>
            <person name="Zhou R."/>
        </authorList>
    </citation>
    <scope>NUCLEOTIDE SEQUENCE [LARGE SCALE GENOMIC DNA]</scope>
</reference>
<dbReference type="EMBL" id="CM042883">
    <property type="protein sequence ID" value="KAI4376705.1"/>
    <property type="molecule type" value="Genomic_DNA"/>
</dbReference>
<sequence>MSMTLHPNPPPSPPQSMDWFSWLSGTSLEPVLVYEYGLVLERNELAAEDVAYFDHEFLQSMGIVVAKHRLEILKLARKERGGASGGQGRPLSGFRTAISRTRKSLGKYISRLVSNEEVGSKASLRDNNRIPRKKAKDGMDVRDVGEEIMVFRRNNKLAFSGPLVDSRVQDRFLITSTTSHNPRSTKWSGPLHPPPKSPVVPVPTLYPTRNPKLSGPVVAPTNSPIVSAPLHRMAPSPGPKVVYGDDVDDDFNAHSLWAQLFHDMKPT</sequence>
<comment type="caution">
    <text evidence="1">The sequence shown here is derived from an EMBL/GenBank/DDBJ whole genome shotgun (WGS) entry which is preliminary data.</text>
</comment>